<evidence type="ECO:0000313" key="10">
    <source>
        <dbReference type="Proteomes" id="UP000327468"/>
    </source>
</evidence>
<comment type="similarity">
    <text evidence="2">Belongs to the universal ribosomal protein uL10 family.</text>
</comment>
<evidence type="ECO:0000256" key="2">
    <source>
        <dbReference type="ARBA" id="ARBA00008889"/>
    </source>
</evidence>
<comment type="subcellular location">
    <subcellularLocation>
        <location evidence="1">Mitochondrion</location>
    </subcellularLocation>
</comment>
<comment type="caution">
    <text evidence="9">The sequence shown here is derived from an EMBL/GenBank/DDBJ whole genome shotgun (WGS) entry which is preliminary data.</text>
</comment>
<dbReference type="Gene3D" id="3.30.70.1730">
    <property type="match status" value="1"/>
</dbReference>
<evidence type="ECO:0000256" key="3">
    <source>
        <dbReference type="ARBA" id="ARBA00022946"/>
    </source>
</evidence>
<dbReference type="AlphaFoldDB" id="A0A5N5MKU9"/>
<keyword evidence="4" id="KW-0689">Ribosomal protein</keyword>
<protein>
    <recommendedName>
        <fullName evidence="7">Large ribosomal subunit protein uL10m</fullName>
    </recommendedName>
    <alternativeName>
        <fullName evidence="8">39S ribosomal protein L10, mitochondrial</fullName>
    </alternativeName>
</protein>
<keyword evidence="10" id="KW-1185">Reference proteome</keyword>
<sequence length="268" mass="30208">MKRCIPRRHIRCKMAATLCGRIVTKTGCLPLVQSVRHGSKAVTRHRKPMHFLKQKLMAVTEYIPPKPAAPPGAFTPRTRKTEEESGLVRLLKRDLKTVFSECKMIAVLQNNATNAEDMLLLKHRLRKHDITIKFFPNQVMRSFLPGSPYSNMQPLFIGQTVLFVSKEPKVKEMLQVLRSSPQMLLLGACIENTLLSREGILNYSKLPSMRTVHGELVGGLTLMTSHTVSMLHRHPAYLSALLQQYIKQQQSADSAELEAAPKTEETTA</sequence>
<dbReference type="InterPro" id="IPR047865">
    <property type="entry name" value="Ribosomal_uL10_bac_type"/>
</dbReference>
<dbReference type="SUPFAM" id="SSF160369">
    <property type="entry name" value="Ribosomal protein L10-like"/>
    <property type="match status" value="1"/>
</dbReference>
<proteinExistence type="inferred from homology"/>
<dbReference type="InterPro" id="IPR043141">
    <property type="entry name" value="Ribosomal_uL10-like_sf"/>
</dbReference>
<evidence type="ECO:0000256" key="1">
    <source>
        <dbReference type="ARBA" id="ARBA00004173"/>
    </source>
</evidence>
<dbReference type="CDD" id="cd05797">
    <property type="entry name" value="Ribosomal_L10"/>
    <property type="match status" value="1"/>
</dbReference>
<evidence type="ECO:0000313" key="9">
    <source>
        <dbReference type="EMBL" id="KAB5555567.1"/>
    </source>
</evidence>
<dbReference type="GO" id="GO:0005762">
    <property type="term" value="C:mitochondrial large ribosomal subunit"/>
    <property type="evidence" value="ECO:0007669"/>
    <property type="project" value="UniProtKB-ARBA"/>
</dbReference>
<name>A0A5N5MKU9_PANHP</name>
<dbReference type="GO" id="GO:0005743">
    <property type="term" value="C:mitochondrial inner membrane"/>
    <property type="evidence" value="ECO:0007669"/>
    <property type="project" value="UniProtKB-ARBA"/>
</dbReference>
<evidence type="ECO:0000256" key="6">
    <source>
        <dbReference type="ARBA" id="ARBA00023274"/>
    </source>
</evidence>
<evidence type="ECO:0000256" key="7">
    <source>
        <dbReference type="ARBA" id="ARBA00035707"/>
    </source>
</evidence>
<evidence type="ECO:0000256" key="8">
    <source>
        <dbReference type="ARBA" id="ARBA00035716"/>
    </source>
</evidence>
<organism evidence="9 10">
    <name type="scientific">Pangasianodon hypophthalmus</name>
    <name type="common">Striped catfish</name>
    <name type="synonym">Helicophagus hypophthalmus</name>
    <dbReference type="NCBI Taxonomy" id="310915"/>
    <lineage>
        <taxon>Eukaryota</taxon>
        <taxon>Metazoa</taxon>
        <taxon>Chordata</taxon>
        <taxon>Craniata</taxon>
        <taxon>Vertebrata</taxon>
        <taxon>Euteleostomi</taxon>
        <taxon>Actinopterygii</taxon>
        <taxon>Neopterygii</taxon>
        <taxon>Teleostei</taxon>
        <taxon>Ostariophysi</taxon>
        <taxon>Siluriformes</taxon>
        <taxon>Pangasiidae</taxon>
        <taxon>Pangasianodon</taxon>
    </lineage>
</organism>
<dbReference type="InterPro" id="IPR001790">
    <property type="entry name" value="Ribosomal_uL10"/>
</dbReference>
<evidence type="ECO:0000256" key="4">
    <source>
        <dbReference type="ARBA" id="ARBA00022980"/>
    </source>
</evidence>
<dbReference type="Pfam" id="PF00466">
    <property type="entry name" value="Ribosomal_L10"/>
    <property type="match status" value="1"/>
</dbReference>
<keyword evidence="3" id="KW-0809">Transit peptide</keyword>
<accession>A0A5N5MKU9</accession>
<keyword evidence="6" id="KW-0687">Ribonucleoprotein</keyword>
<dbReference type="FunFam" id="3.30.70.1730:FF:000006">
    <property type="entry name" value="39S ribosomal protein L10, mitochondrial"/>
    <property type="match status" value="1"/>
</dbReference>
<dbReference type="OrthoDB" id="360689at2759"/>
<dbReference type="EMBL" id="VFJC01000013">
    <property type="protein sequence ID" value="KAB5555567.1"/>
    <property type="molecule type" value="Genomic_DNA"/>
</dbReference>
<dbReference type="Proteomes" id="UP000327468">
    <property type="component" value="Chromosome 12"/>
</dbReference>
<keyword evidence="5" id="KW-0496">Mitochondrion</keyword>
<reference evidence="9 10" key="1">
    <citation type="submission" date="2019-06" db="EMBL/GenBank/DDBJ databases">
        <title>A chromosome-scale genome assembly of the striped catfish, Pangasianodon hypophthalmus.</title>
        <authorList>
            <person name="Wen M."/>
            <person name="Zahm M."/>
            <person name="Roques C."/>
            <person name="Cabau C."/>
            <person name="Klopp C."/>
            <person name="Donnadieu C."/>
            <person name="Jouanno E."/>
            <person name="Avarre J.-C."/>
            <person name="Campet M."/>
            <person name="Ha T.T.T."/>
            <person name="Dugue R."/>
            <person name="Lampietro C."/>
            <person name="Louis A."/>
            <person name="Herpin A."/>
            <person name="Echchiki A."/>
            <person name="Berthelot C."/>
            <person name="Parey E."/>
            <person name="Roest-Crollius H."/>
            <person name="Braasch I."/>
            <person name="Postlethwait J."/>
            <person name="Bobe J."/>
            <person name="Montfort J."/>
            <person name="Bouchez O."/>
            <person name="Begum T."/>
            <person name="Schartl M."/>
            <person name="Guiguen Y."/>
        </authorList>
    </citation>
    <scope>NUCLEOTIDE SEQUENCE [LARGE SCALE GENOMIC DNA]</scope>
    <source>
        <strain evidence="9 10">Indonesia</strain>
        <tissue evidence="9">Blood</tissue>
    </source>
</reference>
<dbReference type="PANTHER" id="PTHR11560">
    <property type="entry name" value="39S RIBOSOMAL PROTEIN L10, MITOCHONDRIAL"/>
    <property type="match status" value="1"/>
</dbReference>
<evidence type="ECO:0000256" key="5">
    <source>
        <dbReference type="ARBA" id="ARBA00023128"/>
    </source>
</evidence>
<gene>
    <name evidence="9" type="ORF">PHYPO_G00035660</name>
</gene>